<gene>
    <name evidence="1" type="ORF">BJG266_LOCUS5081</name>
    <name evidence="2" type="ORF">QVE165_LOCUS41087</name>
</gene>
<dbReference type="Proteomes" id="UP000663832">
    <property type="component" value="Unassembled WGS sequence"/>
</dbReference>
<dbReference type="EMBL" id="CAJNOM010000484">
    <property type="protein sequence ID" value="CAF1463348.1"/>
    <property type="molecule type" value="Genomic_DNA"/>
</dbReference>
<evidence type="ECO:0000313" key="4">
    <source>
        <dbReference type="Proteomes" id="UP000663877"/>
    </source>
</evidence>
<reference evidence="1" key="1">
    <citation type="submission" date="2021-02" db="EMBL/GenBank/DDBJ databases">
        <authorList>
            <person name="Nowell W R."/>
        </authorList>
    </citation>
    <scope>NUCLEOTIDE SEQUENCE</scope>
</reference>
<evidence type="ECO:0000313" key="3">
    <source>
        <dbReference type="Proteomes" id="UP000663832"/>
    </source>
</evidence>
<name>A0A813SD08_9BILA</name>
<proteinExistence type="predicted"/>
<organism evidence="1 4">
    <name type="scientific">Adineta steineri</name>
    <dbReference type="NCBI Taxonomy" id="433720"/>
    <lineage>
        <taxon>Eukaryota</taxon>
        <taxon>Metazoa</taxon>
        <taxon>Spiralia</taxon>
        <taxon>Gnathifera</taxon>
        <taxon>Rotifera</taxon>
        <taxon>Eurotatoria</taxon>
        <taxon>Bdelloidea</taxon>
        <taxon>Adinetida</taxon>
        <taxon>Adinetidae</taxon>
        <taxon>Adineta</taxon>
    </lineage>
</organism>
<comment type="caution">
    <text evidence="1">The sequence shown here is derived from an EMBL/GenBank/DDBJ whole genome shotgun (WGS) entry which is preliminary data.</text>
</comment>
<evidence type="ECO:0000313" key="2">
    <source>
        <dbReference type="EMBL" id="CAF1463348.1"/>
    </source>
</evidence>
<evidence type="ECO:0000313" key="1">
    <source>
        <dbReference type="EMBL" id="CAF0798744.1"/>
    </source>
</evidence>
<dbReference type="AlphaFoldDB" id="A0A813SD08"/>
<dbReference type="Proteomes" id="UP000663877">
    <property type="component" value="Unassembled WGS sequence"/>
</dbReference>
<accession>A0A813SD08</accession>
<protein>
    <submittedName>
        <fullName evidence="1">Uncharacterized protein</fullName>
    </submittedName>
</protein>
<dbReference type="EMBL" id="CAJNOI010000013">
    <property type="protein sequence ID" value="CAF0798744.1"/>
    <property type="molecule type" value="Genomic_DNA"/>
</dbReference>
<sequence>MDIILSYYFWQSHLDGLNLECRIMLSFDRHRLLTDQNSGLVHLIGISFDYAFSQDVTPFQLGLTMFYTFLYK</sequence>
<keyword evidence="3" id="KW-1185">Reference proteome</keyword>